<feature type="region of interest" description="Disordered" evidence="4">
    <location>
        <begin position="185"/>
        <end position="235"/>
    </location>
</feature>
<organism evidence="6 7">
    <name type="scientific">Ruminiclostridium herbifermentans</name>
    <dbReference type="NCBI Taxonomy" id="2488810"/>
    <lineage>
        <taxon>Bacteria</taxon>
        <taxon>Bacillati</taxon>
        <taxon>Bacillota</taxon>
        <taxon>Clostridia</taxon>
        <taxon>Eubacteriales</taxon>
        <taxon>Oscillospiraceae</taxon>
        <taxon>Ruminiclostridium</taxon>
    </lineage>
</organism>
<dbReference type="Pfam" id="PF25209">
    <property type="entry name" value="Phage_capsid_4"/>
    <property type="match status" value="1"/>
</dbReference>
<dbReference type="Pfam" id="PF04586">
    <property type="entry name" value="Peptidase_S78"/>
    <property type="match status" value="1"/>
</dbReference>
<name>A0A4U7J998_9FIRM</name>
<reference evidence="6 7" key="1">
    <citation type="submission" date="2020-09" db="EMBL/GenBank/DDBJ databases">
        <title>Characterization and genome sequencing of Ruminiclostridium sp. nov. MA18.</title>
        <authorList>
            <person name="Rettenmaier R."/>
            <person name="Kowollik M.-L."/>
            <person name="Liebl W."/>
            <person name="Zverlov V."/>
        </authorList>
    </citation>
    <scope>NUCLEOTIDE SEQUENCE [LARGE SCALE GENOMIC DNA]</scope>
    <source>
        <strain evidence="6 7">MA18</strain>
    </source>
</reference>
<evidence type="ECO:0000259" key="5">
    <source>
        <dbReference type="Pfam" id="PF04586"/>
    </source>
</evidence>
<dbReference type="Proteomes" id="UP000306409">
    <property type="component" value="Chromosome"/>
</dbReference>
<protein>
    <submittedName>
        <fullName evidence="6">HK97 family phage prohead protease</fullName>
    </submittedName>
</protein>
<evidence type="ECO:0000313" key="7">
    <source>
        <dbReference type="Proteomes" id="UP000306409"/>
    </source>
</evidence>
<keyword evidence="3" id="KW-0378">Hydrolase</keyword>
<gene>
    <name evidence="6" type="ORF">EHE19_001550</name>
</gene>
<dbReference type="AlphaFoldDB" id="A0A4U7J998"/>
<evidence type="ECO:0000256" key="3">
    <source>
        <dbReference type="ARBA" id="ARBA00022801"/>
    </source>
</evidence>
<dbReference type="InterPro" id="IPR054613">
    <property type="entry name" value="Peptidase_S78_dom"/>
</dbReference>
<evidence type="ECO:0000256" key="4">
    <source>
        <dbReference type="SAM" id="MobiDB-lite"/>
    </source>
</evidence>
<keyword evidence="7" id="KW-1185">Reference proteome</keyword>
<feature type="domain" description="Prohead serine protease" evidence="5">
    <location>
        <begin position="73"/>
        <end position="172"/>
    </location>
</feature>
<dbReference type="GO" id="GO:0008233">
    <property type="term" value="F:peptidase activity"/>
    <property type="evidence" value="ECO:0007669"/>
    <property type="project" value="UniProtKB-KW"/>
</dbReference>
<feature type="compositionally biased region" description="Polar residues" evidence="4">
    <location>
        <begin position="221"/>
        <end position="234"/>
    </location>
</feature>
<dbReference type="OrthoDB" id="9806592at2"/>
<evidence type="ECO:0000256" key="1">
    <source>
        <dbReference type="ARBA" id="ARBA00022612"/>
    </source>
</evidence>
<dbReference type="EMBL" id="CP061336">
    <property type="protein sequence ID" value="QNU67256.1"/>
    <property type="molecule type" value="Genomic_DNA"/>
</dbReference>
<proteinExistence type="predicted"/>
<accession>A0A4U7J998</accession>
<keyword evidence="2 6" id="KW-0645">Protease</keyword>
<evidence type="ECO:0000256" key="2">
    <source>
        <dbReference type="ARBA" id="ARBA00022670"/>
    </source>
</evidence>
<evidence type="ECO:0000313" key="6">
    <source>
        <dbReference type="EMBL" id="QNU67256.1"/>
    </source>
</evidence>
<dbReference type="KEGG" id="rher:EHE19_001550"/>
<dbReference type="NCBIfam" id="NF045541">
    <property type="entry name" value="scaf_prot_MCP2"/>
    <property type="match status" value="1"/>
</dbReference>
<sequence>MEVVTVPKTKKPKPGLQMKRTVDIAIREIKDEERRVRISFSSEQPVRRWFGQEILCHDAGSIDMTRINTIGVALWNHNKDVVIGRIENAVCNDAEKKTYADIIFDTDEESERIYQKVKSGTLKGVSVGYSVDVWEEVAPNKLSSNGRFVGPCEVATRWSPYEISIVSVPADDSVGVGRDFFESESAYGRNDNTNMEDDENMRRKRNSPMFAPDEGGGAGTHEQSATREQPQGSEDLQRAIQMERQRVSDITALCREFEVSPDEYVREGFSMDQVRAKVLESLKEQRTPKNASREINIEVTKEEADKVREAASDGLILRAGMSVEKPAEGARDFRGMTLRDIAIDCLQRSGVVNAHRWDSERLFREALSPDGQFASIMSNTVNKSMATAYKAQNTTYQVWTKKGSNPDFKAATVYQISEAGDLEKMTQSGEFKMDEMSDNGVTKALATFGKKFGISRQAFINDDIGVLTKIPEAYVRAAGRGINTLVYKMIGSNPTIYDGVTLFHANHKNIGTPGTIGTATVGEARKLMRKQKNIRGKETLNIAPKFLITPAEKETEAAQFLNSIADPSGNNSGVANVFRNSLNLVVDAELDTYSISAYYFAADPGDIDTIEVTYLNGDDMPKLESRIGFDFLGMEWRIYIDYGVNILDYRGLSKNAGQ</sequence>
<keyword evidence="1" id="KW-1188">Viral release from host cell</keyword>
<dbReference type="GO" id="GO:0006508">
    <property type="term" value="P:proteolysis"/>
    <property type="evidence" value="ECO:0007669"/>
    <property type="project" value="UniProtKB-KW"/>
</dbReference>